<dbReference type="Pfam" id="PF23276">
    <property type="entry name" value="TPR_24"/>
    <property type="match status" value="1"/>
</dbReference>
<feature type="domain" description="Pentatricopeptide repeat-containing protein-mitochondrial" evidence="7">
    <location>
        <begin position="599"/>
        <end position="702"/>
    </location>
</feature>
<dbReference type="PANTHER" id="PTHR47447:SF24">
    <property type="entry name" value="PENTATRICOPEPTIDE REPEAT-CONTAINING PROTEIN"/>
    <property type="match status" value="1"/>
</dbReference>
<dbReference type="Proteomes" id="UP001497453">
    <property type="component" value="Chromosome 2"/>
</dbReference>
<evidence type="ECO:0000256" key="1">
    <source>
        <dbReference type="ARBA" id="ARBA00006192"/>
    </source>
</evidence>
<evidence type="ECO:0000256" key="3">
    <source>
        <dbReference type="ARBA" id="ARBA00044493"/>
    </source>
</evidence>
<feature type="compositionally biased region" description="Polar residues" evidence="6">
    <location>
        <begin position="542"/>
        <end position="551"/>
    </location>
</feature>
<feature type="repeat" description="PPR" evidence="5">
    <location>
        <begin position="573"/>
        <end position="607"/>
    </location>
</feature>
<evidence type="ECO:0000256" key="6">
    <source>
        <dbReference type="SAM" id="MobiDB-lite"/>
    </source>
</evidence>
<dbReference type="SUPFAM" id="SSF48452">
    <property type="entry name" value="TPR-like"/>
    <property type="match status" value="1"/>
</dbReference>
<dbReference type="InterPro" id="IPR057027">
    <property type="entry name" value="TPR_mt"/>
</dbReference>
<evidence type="ECO:0000256" key="2">
    <source>
        <dbReference type="ARBA" id="ARBA00022737"/>
    </source>
</evidence>
<evidence type="ECO:0000256" key="5">
    <source>
        <dbReference type="PROSITE-ProRule" id="PRU00708"/>
    </source>
</evidence>
<feature type="region of interest" description="Disordered" evidence="6">
    <location>
        <begin position="523"/>
        <end position="573"/>
    </location>
</feature>
<feature type="region of interest" description="Disordered" evidence="6">
    <location>
        <begin position="1056"/>
        <end position="1081"/>
    </location>
</feature>
<evidence type="ECO:0000313" key="9">
    <source>
        <dbReference type="Proteomes" id="UP001497453"/>
    </source>
</evidence>
<feature type="repeat" description="PPR" evidence="5">
    <location>
        <begin position="608"/>
        <end position="642"/>
    </location>
</feature>
<dbReference type="InterPro" id="IPR002885">
    <property type="entry name" value="PPR_rpt"/>
</dbReference>
<feature type="compositionally biased region" description="Low complexity" evidence="6">
    <location>
        <begin position="1223"/>
        <end position="1237"/>
    </location>
</feature>
<dbReference type="PANTHER" id="PTHR47447">
    <property type="entry name" value="OS03G0856100 PROTEIN"/>
    <property type="match status" value="1"/>
</dbReference>
<comment type="function">
    <text evidence="3">Regulates mitochondrial small subunit maturation by controlling 15S rRNA 5'-end processing. Localizes to the 5' precursor of the 15S rRNA in a position that is subsequently occupied by mS47 in the mature yeast mtSSU. Uses structure and sequence-specific RNA recognition, binding to a single-stranded region of the precursor and specifically recognizing bases -6 to -1. The exchange of Ccm1 for mS47 is coupled to the irreversible removal of precursor rRNA that is accompanied by conformational changes of the mitoribosomal proteins uS5m and mS26. These conformational changes signal completion of 5'-end rRNA processing through protection of the mature 5'-end of the 15S rRNA and stabilization of mS47. The removal of the 5' precursor together with the dissociation of Ccm1 may be catalyzed by the 5'-3' exoribonuclease Pet127. Involved in the specific removal of group I introns in mitochondrial encoded transcripts.</text>
</comment>
<proteinExistence type="inferred from homology"/>
<comment type="subunit">
    <text evidence="4">Binds to mitochondrial small subunit 15S rRNA.</text>
</comment>
<comment type="similarity">
    <text evidence="1">Belongs to the CCM1 family.</text>
</comment>
<feature type="repeat" description="PPR" evidence="5">
    <location>
        <begin position="643"/>
        <end position="677"/>
    </location>
</feature>
<dbReference type="Pfam" id="PF13812">
    <property type="entry name" value="PPR_3"/>
    <property type="match status" value="1"/>
</dbReference>
<accession>A0ABP1D3I8</accession>
<dbReference type="NCBIfam" id="TIGR00756">
    <property type="entry name" value="PPR"/>
    <property type="match status" value="1"/>
</dbReference>
<feature type="repeat" description="PPR" evidence="5">
    <location>
        <begin position="793"/>
        <end position="827"/>
    </location>
</feature>
<dbReference type="PROSITE" id="PS51375">
    <property type="entry name" value="PPR"/>
    <property type="match status" value="4"/>
</dbReference>
<dbReference type="EMBL" id="OZ037945">
    <property type="protein sequence ID" value="CAL1701289.1"/>
    <property type="molecule type" value="Genomic_DNA"/>
</dbReference>
<name>A0ABP1D3I8_9APHY</name>
<evidence type="ECO:0000313" key="8">
    <source>
        <dbReference type="EMBL" id="CAL1701289.1"/>
    </source>
</evidence>
<evidence type="ECO:0000256" key="4">
    <source>
        <dbReference type="ARBA" id="ARBA00044511"/>
    </source>
</evidence>
<dbReference type="Gene3D" id="1.25.40.10">
    <property type="entry name" value="Tetratricopeptide repeat domain"/>
    <property type="match status" value="4"/>
</dbReference>
<feature type="region of interest" description="Disordered" evidence="6">
    <location>
        <begin position="1204"/>
        <end position="1246"/>
    </location>
</feature>
<sequence length="1246" mass="140597">MLEPLASSVLSSIISTGRPSFSGQLVSSSQPVLRMATRQVLPHDFFTPLPRYTKGKERALPDQTECLDVDQDDVSGKVGSSSQTILDRHRVFVSRDVLTCRQRFRRSTCQRLHGDASRSRVTPLLHVWMHKVDGAQRRHVSSHIDPPDPPDPPIHSETPEATLSNAIDIIKERTDRVPDMEASWNAYRHFKSHGQDDLLETSTLLTFASKFLDAIPRTRPRGQAKDELWKLSGTRMISLLLDLEPRVRSSTEEDQVWWLGDMARAEAYAGNFDDAITHSRELRKYELNKVQRVAQLKMYSTIIETMDRYLRPAALVDFVAEEWDNISPWVLHRPLPDTYKSINARLQGMRDLVARVVARIDNGAVILRDMEDRPEQIRLRAAEFLIETLCERGLAEDALAVLEELERQGVKAPQYCILTVVKGLSKKDRFELAANLYMSLVDEEGHLPVSRDVYVTGLQIFANRGDHMRAERHFKFIQEHGWLTTAEVATLLHCYAERGEPTRAVTIFERFFSSDTLAYQTAPAGGAAPASPLPPTEAMFSIPSTSDTSEASVPRSDDTTPTNSPPPVPMRPNTVHYTSIIRAWARVGHQKKMRRWLKRMNEAGFQADSHLFHSILDSFVKFGDIESATTTLKQMQQANTPPKPHSYTSLISLFTDRRDPDGAERILKEALREGVEPDREMLSAVMFAHVQAGNWQGVIRSFDYMKVSVARGIRMTIEVYNNLLKAYILIGAPFRVIMRVFNKLAEVNVQPDVRTYALIIQSACDAGRMVTATRLFGEMQDLASQYPSDMDVNVYVLTILMAGHLRLRDKVRAKHVLDKMENLGVQPTSVTYALILKAYGNPKAKGSIEIAENFLSEILELQGEEPWANVRGGRAAALEHVYGPVMTAYTQKAEVEDVERLYNSMLQAGGRPTLGTLTTLLDAYRRTGNLEKLYQTWSDIVQLAKESNAETEAILATISPPESARPAAPRPGNILCVPLSIYTDALSAAGDHQGIADVWKQLQEEGYTFDSHNWNHLCVALLRAGEVERAFEVVDRVILPNRQRATVAADREPQPVATPFFSDVDPKLDTTQGEAPMHKSQRRAERAAFLTMKSQPWMEPRSRDFPHPLHILYQISPAWNIWRPHNIVLEYLSRVLDHLHNGVLIKPVEAGEQGLGLSNKEDLTNVEELRKRQEMAAEMLGRIYDNYPETVSVVHEFQAWQERNRENPVKHGDRRRVSRGKSSKGSQGSKGSSRGFGLKAKYSHSK</sequence>
<feature type="compositionally biased region" description="Basic residues" evidence="6">
    <location>
        <begin position="1212"/>
        <end position="1222"/>
    </location>
</feature>
<organism evidence="8 9">
    <name type="scientific">Somion occarium</name>
    <dbReference type="NCBI Taxonomy" id="3059160"/>
    <lineage>
        <taxon>Eukaryota</taxon>
        <taxon>Fungi</taxon>
        <taxon>Dikarya</taxon>
        <taxon>Basidiomycota</taxon>
        <taxon>Agaricomycotina</taxon>
        <taxon>Agaricomycetes</taxon>
        <taxon>Polyporales</taxon>
        <taxon>Cerrenaceae</taxon>
        <taxon>Somion</taxon>
    </lineage>
</organism>
<evidence type="ECO:0000259" key="7">
    <source>
        <dbReference type="Pfam" id="PF23276"/>
    </source>
</evidence>
<keyword evidence="2" id="KW-0677">Repeat</keyword>
<feature type="region of interest" description="Disordered" evidence="6">
    <location>
        <begin position="139"/>
        <end position="160"/>
    </location>
</feature>
<dbReference type="Pfam" id="PF12854">
    <property type="entry name" value="PPR_1"/>
    <property type="match status" value="1"/>
</dbReference>
<keyword evidence="9" id="KW-1185">Reference proteome</keyword>
<reference evidence="9" key="1">
    <citation type="submission" date="2024-04" db="EMBL/GenBank/DDBJ databases">
        <authorList>
            <person name="Shaw F."/>
            <person name="Minotto A."/>
        </authorList>
    </citation>
    <scope>NUCLEOTIDE SEQUENCE [LARGE SCALE GENOMIC DNA]</scope>
</reference>
<dbReference type="InterPro" id="IPR011990">
    <property type="entry name" value="TPR-like_helical_dom_sf"/>
</dbReference>
<protein>
    <recommendedName>
        <fullName evidence="7">Pentatricopeptide repeat-containing protein-mitochondrial domain-containing protein</fullName>
    </recommendedName>
</protein>
<gene>
    <name evidence="8" type="ORF">GFSPODELE1_LOCUS3515</name>
</gene>